<keyword evidence="4 7" id="KW-0812">Transmembrane</keyword>
<evidence type="ECO:0000256" key="6">
    <source>
        <dbReference type="ARBA" id="ARBA00023136"/>
    </source>
</evidence>
<sequence length="188" mass="20424">MRSVVSLHNAVFGLIETAGSWLLPALTRFVFAATLLMYFWVSGVTKLGDGILGLFSPSMGAYAQIFPKQFEAVGYDVSQLGAFHWLVVMAGTWAEFILPLLLIIGLFTRLAALGMIGFVVVQSLTDIYGHNGTDPKTLGAWFDRFPDGIILDQRLLWVFLLSVLVIKGAGALSLDAVLNRKFAASNPA</sequence>
<dbReference type="Pfam" id="PF07681">
    <property type="entry name" value="DoxX"/>
    <property type="match status" value="1"/>
</dbReference>
<dbReference type="OrthoDB" id="121744at2"/>
<dbReference type="PANTHER" id="PTHR33452:SF1">
    <property type="entry name" value="INNER MEMBRANE PROTEIN YPHA-RELATED"/>
    <property type="match status" value="1"/>
</dbReference>
<dbReference type="Proteomes" id="UP000092565">
    <property type="component" value="Chromosome"/>
</dbReference>
<dbReference type="InterPro" id="IPR051907">
    <property type="entry name" value="DoxX-like_oxidoreductase"/>
</dbReference>
<name>A0A1B0ZN51_9RHOB</name>
<accession>A0A1B0ZN51</accession>
<keyword evidence="5 7" id="KW-1133">Transmembrane helix</keyword>
<evidence type="ECO:0000256" key="1">
    <source>
        <dbReference type="ARBA" id="ARBA00004651"/>
    </source>
</evidence>
<comment type="similarity">
    <text evidence="2">Belongs to the DoxX family.</text>
</comment>
<evidence type="ECO:0000256" key="5">
    <source>
        <dbReference type="ARBA" id="ARBA00022989"/>
    </source>
</evidence>
<dbReference type="AlphaFoldDB" id="A0A1B0ZN51"/>
<evidence type="ECO:0000313" key="9">
    <source>
        <dbReference type="Proteomes" id="UP000092565"/>
    </source>
</evidence>
<feature type="transmembrane region" description="Helical" evidence="7">
    <location>
        <begin position="21"/>
        <end position="41"/>
    </location>
</feature>
<keyword evidence="9" id="KW-1185">Reference proteome</keyword>
<comment type="subcellular location">
    <subcellularLocation>
        <location evidence="1">Cell membrane</location>
        <topology evidence="1">Multi-pass membrane protein</topology>
    </subcellularLocation>
</comment>
<dbReference type="PANTHER" id="PTHR33452">
    <property type="entry name" value="OXIDOREDUCTASE CATD-RELATED"/>
    <property type="match status" value="1"/>
</dbReference>
<dbReference type="EMBL" id="CP015124">
    <property type="protein sequence ID" value="ANP35613.1"/>
    <property type="molecule type" value="Genomic_DNA"/>
</dbReference>
<dbReference type="RefSeq" id="WP_065270713.1">
    <property type="nucleotide sequence ID" value="NZ_CP015124.1"/>
</dbReference>
<evidence type="ECO:0000256" key="3">
    <source>
        <dbReference type="ARBA" id="ARBA00022475"/>
    </source>
</evidence>
<proteinExistence type="inferred from homology"/>
<organism evidence="8 9">
    <name type="scientific">Phaeobacter gallaeciensis</name>
    <dbReference type="NCBI Taxonomy" id="60890"/>
    <lineage>
        <taxon>Bacteria</taxon>
        <taxon>Pseudomonadati</taxon>
        <taxon>Pseudomonadota</taxon>
        <taxon>Alphaproteobacteria</taxon>
        <taxon>Rhodobacterales</taxon>
        <taxon>Roseobacteraceae</taxon>
        <taxon>Phaeobacter</taxon>
    </lineage>
</organism>
<keyword evidence="3" id="KW-1003">Cell membrane</keyword>
<feature type="transmembrane region" description="Helical" evidence="7">
    <location>
        <begin position="110"/>
        <end position="129"/>
    </location>
</feature>
<dbReference type="PATRIC" id="fig|60890.4.peg.668"/>
<evidence type="ECO:0000256" key="2">
    <source>
        <dbReference type="ARBA" id="ARBA00006679"/>
    </source>
</evidence>
<protein>
    <recommendedName>
        <fullName evidence="10">DoxX family protein</fullName>
    </recommendedName>
</protein>
<evidence type="ECO:0000313" key="8">
    <source>
        <dbReference type="EMBL" id="ANP35613.1"/>
    </source>
</evidence>
<evidence type="ECO:0008006" key="10">
    <source>
        <dbReference type="Google" id="ProtNLM"/>
    </source>
</evidence>
<reference evidence="8 9" key="1">
    <citation type="submission" date="2016-04" db="EMBL/GenBank/DDBJ databases">
        <authorList>
            <person name="Evans L.H."/>
            <person name="Alamgir A."/>
            <person name="Owens N."/>
            <person name="Weber N.D."/>
            <person name="Virtaneva K."/>
            <person name="Barbian K."/>
            <person name="Babar A."/>
            <person name="Rosenke K."/>
        </authorList>
    </citation>
    <scope>NUCLEOTIDE SEQUENCE [LARGE SCALE GENOMIC DNA]</scope>
    <source>
        <strain evidence="8 9">JL2886</strain>
    </source>
</reference>
<feature type="transmembrane region" description="Helical" evidence="7">
    <location>
        <begin position="155"/>
        <end position="178"/>
    </location>
</feature>
<evidence type="ECO:0000256" key="4">
    <source>
        <dbReference type="ARBA" id="ARBA00022692"/>
    </source>
</evidence>
<dbReference type="GO" id="GO:0005886">
    <property type="term" value="C:plasma membrane"/>
    <property type="evidence" value="ECO:0007669"/>
    <property type="project" value="UniProtKB-SubCell"/>
</dbReference>
<keyword evidence="6 7" id="KW-0472">Membrane</keyword>
<dbReference type="InterPro" id="IPR032808">
    <property type="entry name" value="DoxX"/>
</dbReference>
<feature type="transmembrane region" description="Helical" evidence="7">
    <location>
        <begin position="82"/>
        <end position="103"/>
    </location>
</feature>
<evidence type="ECO:0000256" key="7">
    <source>
        <dbReference type="SAM" id="Phobius"/>
    </source>
</evidence>
<gene>
    <name evidence="8" type="ORF">JL2886_00687</name>
</gene>